<dbReference type="PANTHER" id="PTHR37308:SF1">
    <property type="entry name" value="POLYPRENYL-PHOSPHATE TRANSPORTER"/>
    <property type="match status" value="1"/>
</dbReference>
<evidence type="ECO:0000256" key="1">
    <source>
        <dbReference type="SAM" id="Phobius"/>
    </source>
</evidence>
<proteinExistence type="predicted"/>
<dbReference type="OrthoDB" id="9793746at2"/>
<evidence type="ECO:0000313" key="3">
    <source>
        <dbReference type="Proteomes" id="UP000242662"/>
    </source>
</evidence>
<feature type="transmembrane region" description="Helical" evidence="1">
    <location>
        <begin position="237"/>
        <end position="254"/>
    </location>
</feature>
<accession>A0A1G6L549</accession>
<feature type="transmembrane region" description="Helical" evidence="1">
    <location>
        <begin position="84"/>
        <end position="101"/>
    </location>
</feature>
<sequence length="286" mass="31581">MFIWSNIFRGIAMGVTELVPGVSGSTVAMFMGVYERLLQALNDLTTRNWKRALGFLIPLGLGMGCALLLFSHLITYLGKYHKMPLFYLFVGLILGILPFLWRSSHIQTNKSFRLFHLMLIFLSFTLVALLRLLHDPTASMEQTGSVEHTANMLTNLSFSTYLFLFAAGWIASTALVLPGVSGALMMIILGAYDTATIALKSFHIPVIFTIGLGVCAGIFITSRVIRFFFNTYTQVTYAVMLGLVAGSIVLIFPVGMPYSFLYGVICILSLFAGFMTAITFGKVERT</sequence>
<dbReference type="PANTHER" id="PTHR37308">
    <property type="entry name" value="INTEGRAL MEMBRANE PROTEIN"/>
    <property type="match status" value="1"/>
</dbReference>
<feature type="transmembrane region" description="Helical" evidence="1">
    <location>
        <begin position="53"/>
        <end position="77"/>
    </location>
</feature>
<name>A0A1G6L549_9BACI</name>
<dbReference type="EMBL" id="FMYM01000008">
    <property type="protein sequence ID" value="SDC38297.1"/>
    <property type="molecule type" value="Genomic_DNA"/>
</dbReference>
<protein>
    <submittedName>
        <fullName evidence="2">Putative membrane protein</fullName>
    </submittedName>
</protein>
<keyword evidence="1" id="KW-0472">Membrane</keyword>
<feature type="transmembrane region" description="Helical" evidence="1">
    <location>
        <begin position="161"/>
        <end position="192"/>
    </location>
</feature>
<dbReference type="InterPro" id="IPR007163">
    <property type="entry name" value="VCA0040-like"/>
</dbReference>
<evidence type="ECO:0000313" key="2">
    <source>
        <dbReference type="EMBL" id="SDC38297.1"/>
    </source>
</evidence>
<organism evidence="2 3">
    <name type="scientific">Shouchella lonarensis</name>
    <dbReference type="NCBI Taxonomy" id="1464122"/>
    <lineage>
        <taxon>Bacteria</taxon>
        <taxon>Bacillati</taxon>
        <taxon>Bacillota</taxon>
        <taxon>Bacilli</taxon>
        <taxon>Bacillales</taxon>
        <taxon>Bacillaceae</taxon>
        <taxon>Shouchella</taxon>
    </lineage>
</organism>
<feature type="transmembrane region" description="Helical" evidence="1">
    <location>
        <begin position="113"/>
        <end position="133"/>
    </location>
</feature>
<gene>
    <name evidence="2" type="ORF">SAMN05421737_1081</name>
</gene>
<dbReference type="AlphaFoldDB" id="A0A1G6L549"/>
<dbReference type="RefSeq" id="WP_090776017.1">
    <property type="nucleotide sequence ID" value="NZ_FMYM01000008.1"/>
</dbReference>
<keyword evidence="1" id="KW-0812">Transmembrane</keyword>
<feature type="transmembrane region" description="Helical" evidence="1">
    <location>
        <begin position="12"/>
        <end position="33"/>
    </location>
</feature>
<feature type="transmembrane region" description="Helical" evidence="1">
    <location>
        <begin position="204"/>
        <end position="225"/>
    </location>
</feature>
<dbReference type="Pfam" id="PF04018">
    <property type="entry name" value="VCA0040-like"/>
    <property type="match status" value="1"/>
</dbReference>
<keyword evidence="3" id="KW-1185">Reference proteome</keyword>
<feature type="transmembrane region" description="Helical" evidence="1">
    <location>
        <begin position="260"/>
        <end position="280"/>
    </location>
</feature>
<dbReference type="Proteomes" id="UP000242662">
    <property type="component" value="Unassembled WGS sequence"/>
</dbReference>
<keyword evidence="1" id="KW-1133">Transmembrane helix</keyword>
<reference evidence="3" key="1">
    <citation type="submission" date="2016-09" db="EMBL/GenBank/DDBJ databases">
        <authorList>
            <person name="Varghese N."/>
            <person name="Submissions S."/>
        </authorList>
    </citation>
    <scope>NUCLEOTIDE SEQUENCE [LARGE SCALE GENOMIC DNA]</scope>
    <source>
        <strain evidence="3">25nlg</strain>
    </source>
</reference>